<reference evidence="2 3" key="2">
    <citation type="submission" date="2019-01" db="EMBL/GenBank/DDBJ databases">
        <title>Motilimonas pumilus sp. nov., isolated from the gut of sea cucumber (Apostichopus japonicus).</title>
        <authorList>
            <person name="Wang F.-Q."/>
            <person name="Ren L.-H."/>
            <person name="Lin Y.-W."/>
            <person name="Sun G.-H."/>
            <person name="Du Z.-J."/>
            <person name="Zhao J.-X."/>
            <person name="Liu X.-J."/>
            <person name="Liu L.-J."/>
        </authorList>
    </citation>
    <scope>NUCLEOTIDE SEQUENCE [LARGE SCALE GENOMIC DNA]</scope>
    <source>
        <strain evidence="2 3">PLHSC7-2</strain>
    </source>
</reference>
<gene>
    <name evidence="2" type="ORF">D1Z90_10100</name>
</gene>
<name>A0A418YF40_9GAMM</name>
<feature type="transmembrane region" description="Helical" evidence="1">
    <location>
        <begin position="6"/>
        <end position="27"/>
    </location>
</feature>
<sequence>MNTFDLLLLAGALCGVIMVAGGILLLYKGAISLSKTATPDAFTIAYKKELRISTQYPALGIFLIGLMFVFFSVVMGKPNINTLTVTGTTTGIDEPVFISIKTGTWSSGLSHQGELVETFHPRLDTLQIVVSAPGYDNHVKTIQVDTANKQADLGQITLTQKVSKASLLESKIVPLPNLDTLPDLNHSQFGAAR</sequence>
<evidence type="ECO:0000256" key="1">
    <source>
        <dbReference type="SAM" id="Phobius"/>
    </source>
</evidence>
<organism evidence="2 3">
    <name type="scientific">Motilimonas pumila</name>
    <dbReference type="NCBI Taxonomy" id="2303987"/>
    <lineage>
        <taxon>Bacteria</taxon>
        <taxon>Pseudomonadati</taxon>
        <taxon>Pseudomonadota</taxon>
        <taxon>Gammaproteobacteria</taxon>
        <taxon>Alteromonadales</taxon>
        <taxon>Alteromonadales genera incertae sedis</taxon>
        <taxon>Motilimonas</taxon>
    </lineage>
</organism>
<dbReference type="EMBL" id="QZCH01000011">
    <property type="protein sequence ID" value="RJG47745.1"/>
    <property type="molecule type" value="Genomic_DNA"/>
</dbReference>
<dbReference type="Proteomes" id="UP000283255">
    <property type="component" value="Unassembled WGS sequence"/>
</dbReference>
<dbReference type="OrthoDB" id="7060832at2"/>
<keyword evidence="1" id="KW-1133">Transmembrane helix</keyword>
<keyword evidence="1" id="KW-0812">Transmembrane</keyword>
<evidence type="ECO:0000313" key="2">
    <source>
        <dbReference type="EMBL" id="RJG47745.1"/>
    </source>
</evidence>
<evidence type="ECO:0000313" key="3">
    <source>
        <dbReference type="Proteomes" id="UP000283255"/>
    </source>
</evidence>
<keyword evidence="3" id="KW-1185">Reference proteome</keyword>
<comment type="caution">
    <text evidence="2">The sequence shown here is derived from an EMBL/GenBank/DDBJ whole genome shotgun (WGS) entry which is preliminary data.</text>
</comment>
<evidence type="ECO:0008006" key="4">
    <source>
        <dbReference type="Google" id="ProtNLM"/>
    </source>
</evidence>
<protein>
    <recommendedName>
        <fullName evidence="4">PEGA domain-containing protein</fullName>
    </recommendedName>
</protein>
<accession>A0A418YF40</accession>
<keyword evidence="1" id="KW-0472">Membrane</keyword>
<dbReference type="AlphaFoldDB" id="A0A418YF40"/>
<proteinExistence type="predicted"/>
<feature type="transmembrane region" description="Helical" evidence="1">
    <location>
        <begin position="56"/>
        <end position="75"/>
    </location>
</feature>
<reference evidence="2 3" key="1">
    <citation type="submission" date="2018-09" db="EMBL/GenBank/DDBJ databases">
        <authorList>
            <person name="Wang F."/>
        </authorList>
    </citation>
    <scope>NUCLEOTIDE SEQUENCE [LARGE SCALE GENOMIC DNA]</scope>
    <source>
        <strain evidence="2 3">PLHSC7-2</strain>
    </source>
</reference>
<dbReference type="RefSeq" id="WP_119910629.1">
    <property type="nucleotide sequence ID" value="NZ_QZCH01000011.1"/>
</dbReference>